<evidence type="ECO:0000313" key="1">
    <source>
        <dbReference type="EMBL" id="GAJ00602.1"/>
    </source>
</evidence>
<gene>
    <name evidence="1" type="ORF">S12H4_27874</name>
</gene>
<comment type="caution">
    <text evidence="1">The sequence shown here is derived from an EMBL/GenBank/DDBJ whole genome shotgun (WGS) entry which is preliminary data.</text>
</comment>
<accession>X1UAI1</accession>
<dbReference type="EMBL" id="BARW01015944">
    <property type="protein sequence ID" value="GAJ00602.1"/>
    <property type="molecule type" value="Genomic_DNA"/>
</dbReference>
<protein>
    <submittedName>
        <fullName evidence="1">Uncharacterized protein</fullName>
    </submittedName>
</protein>
<organism evidence="1">
    <name type="scientific">marine sediment metagenome</name>
    <dbReference type="NCBI Taxonomy" id="412755"/>
    <lineage>
        <taxon>unclassified sequences</taxon>
        <taxon>metagenomes</taxon>
        <taxon>ecological metagenomes</taxon>
    </lineage>
</organism>
<proteinExistence type="predicted"/>
<feature type="non-terminal residue" evidence="1">
    <location>
        <position position="69"/>
    </location>
</feature>
<name>X1UAI1_9ZZZZ</name>
<reference evidence="1" key="1">
    <citation type="journal article" date="2014" name="Front. Microbiol.">
        <title>High frequency of phylogenetically diverse reductive dehalogenase-homologous genes in deep subseafloor sedimentary metagenomes.</title>
        <authorList>
            <person name="Kawai M."/>
            <person name="Futagami T."/>
            <person name="Toyoda A."/>
            <person name="Takaki Y."/>
            <person name="Nishi S."/>
            <person name="Hori S."/>
            <person name="Arai W."/>
            <person name="Tsubouchi T."/>
            <person name="Morono Y."/>
            <person name="Uchiyama I."/>
            <person name="Ito T."/>
            <person name="Fujiyama A."/>
            <person name="Inagaki F."/>
            <person name="Takami H."/>
        </authorList>
    </citation>
    <scope>NUCLEOTIDE SEQUENCE</scope>
    <source>
        <strain evidence="1">Expedition CK06-06</strain>
    </source>
</reference>
<dbReference type="AlphaFoldDB" id="X1UAI1"/>
<sequence>MLVTLAKGKNDREVRVAVDQARKQVGPFEIHTVGLLTGVGIEPFYRISGKDDIAFPQRAVTYVDHTAIL</sequence>